<feature type="region of interest" description="Disordered" evidence="1">
    <location>
        <begin position="113"/>
        <end position="165"/>
    </location>
</feature>
<feature type="compositionally biased region" description="Low complexity" evidence="1">
    <location>
        <begin position="48"/>
        <end position="71"/>
    </location>
</feature>
<reference evidence="3 4" key="1">
    <citation type="journal article" date="2016" name="Genome Announc.">
        <title>Complete Genome Sequence of Thiostrepton-Producing Streptomyces laurentii ATCC 31255.</title>
        <authorList>
            <person name="Doi K."/>
            <person name="Fujino Y."/>
            <person name="Nagayoshi Y."/>
            <person name="Ohshima T."/>
            <person name="Ogata S."/>
        </authorList>
    </citation>
    <scope>NUCLEOTIDE SEQUENCE [LARGE SCALE GENOMIC DNA]</scope>
    <source>
        <strain evidence="3 4">ATCC 31255</strain>
    </source>
</reference>
<keyword evidence="2" id="KW-0732">Signal</keyword>
<dbReference type="AlphaFoldDB" id="A0A160P1N3"/>
<evidence type="ECO:0000256" key="2">
    <source>
        <dbReference type="SAM" id="SignalP"/>
    </source>
</evidence>
<protein>
    <recommendedName>
        <fullName evidence="5">Secreted protein</fullName>
    </recommendedName>
</protein>
<name>A0A160P1N3_STRLU</name>
<dbReference type="InterPro" id="IPR045925">
    <property type="entry name" value="DUF6344"/>
</dbReference>
<dbReference type="Proteomes" id="UP000217676">
    <property type="component" value="Chromosome"/>
</dbReference>
<sequence>MAAAKQFWTTFVSVLFALFASLGLATPATARGEKPAVPGDTAAGTPTAVGARSGAPASAAASPHRAAPGFAGEPAHASVRVPAQRTVHPAYSGTTYSGRSHALPPTLKQRIRAEAHGSSPSVRQLRADAHAPVSTDLAHLTDQTDETSPALAPRTAKSAKATAAA</sequence>
<feature type="region of interest" description="Disordered" evidence="1">
    <location>
        <begin position="32"/>
        <end position="72"/>
    </location>
</feature>
<accession>A0A160P1N3</accession>
<evidence type="ECO:0000313" key="3">
    <source>
        <dbReference type="EMBL" id="BAU84575.1"/>
    </source>
</evidence>
<dbReference type="KEGG" id="slau:SLA_3668"/>
<feature type="signal peptide" evidence="2">
    <location>
        <begin position="1"/>
        <end position="30"/>
    </location>
</feature>
<dbReference type="EMBL" id="AP017424">
    <property type="protein sequence ID" value="BAU84575.1"/>
    <property type="molecule type" value="Genomic_DNA"/>
</dbReference>
<feature type="chain" id="PRO_5007819091" description="Secreted protein" evidence="2">
    <location>
        <begin position="31"/>
        <end position="165"/>
    </location>
</feature>
<evidence type="ECO:0000313" key="4">
    <source>
        <dbReference type="Proteomes" id="UP000217676"/>
    </source>
</evidence>
<dbReference type="Pfam" id="PF19871">
    <property type="entry name" value="DUF6344"/>
    <property type="match status" value="1"/>
</dbReference>
<gene>
    <name evidence="3" type="ORF">SLA_3668</name>
</gene>
<dbReference type="RefSeq" id="WP_359876456.1">
    <property type="nucleotide sequence ID" value="NZ_JBEYHT010000019.1"/>
</dbReference>
<keyword evidence="4" id="KW-1185">Reference proteome</keyword>
<organism evidence="3 4">
    <name type="scientific">Streptomyces laurentii</name>
    <dbReference type="NCBI Taxonomy" id="39478"/>
    <lineage>
        <taxon>Bacteria</taxon>
        <taxon>Bacillati</taxon>
        <taxon>Actinomycetota</taxon>
        <taxon>Actinomycetes</taxon>
        <taxon>Kitasatosporales</taxon>
        <taxon>Streptomycetaceae</taxon>
        <taxon>Streptomyces</taxon>
    </lineage>
</organism>
<proteinExistence type="predicted"/>
<evidence type="ECO:0000256" key="1">
    <source>
        <dbReference type="SAM" id="MobiDB-lite"/>
    </source>
</evidence>
<evidence type="ECO:0008006" key="5">
    <source>
        <dbReference type="Google" id="ProtNLM"/>
    </source>
</evidence>
<feature type="compositionally biased region" description="Low complexity" evidence="1">
    <location>
        <begin position="155"/>
        <end position="165"/>
    </location>
</feature>